<feature type="domain" description="Bacterial type II secretion system protein E" evidence="3">
    <location>
        <begin position="76"/>
        <end position="351"/>
    </location>
</feature>
<sequence length="406" mass="41398">MRAAGPGRAGTGPAPGDGGRSAVLDPLLLDGLRTRLGAAAGTPDDAAVADALRASGRVLGSDALAELTRAARAELSGAGPLQPLLEEPGVTDVLVNGPDEVWVDRGDGLRRSDVRLAGAAEVRALAVRMAAVAGARLDDASPVVDARLPDGTRLHAAVEPIAPAGAVIALRVLRQAVLDLPALTARGAVPAAWGPLLAGLVAGRANLLVTGGTGTGKTTLLAALLGLVPPGERLLTVEEARELAPVHPHVVALAARRANVEGTGEVTLTDLVHGALRMRPDRIVLGECRGAEVRELLLALNTGHDGGMATVHANAAEHVPARLEALAALAGMPRAAVAAQAAAALDVVLHLRRRRGVRHLAQVAVVRLAAPGELEVRPVATWDGPGTGDPAPGPGWEDLLRRWGRC</sequence>
<proteinExistence type="inferred from homology"/>
<protein>
    <submittedName>
        <fullName evidence="4">Pilus assembly protein CpaF</fullName>
    </submittedName>
</protein>
<dbReference type="InterPro" id="IPR027417">
    <property type="entry name" value="P-loop_NTPase"/>
</dbReference>
<dbReference type="PANTHER" id="PTHR30486">
    <property type="entry name" value="TWITCHING MOTILITY PROTEIN PILT"/>
    <property type="match status" value="1"/>
</dbReference>
<dbReference type="Pfam" id="PF00437">
    <property type="entry name" value="T2SSE"/>
    <property type="match status" value="1"/>
</dbReference>
<dbReference type="SUPFAM" id="SSF52540">
    <property type="entry name" value="P-loop containing nucleoside triphosphate hydrolases"/>
    <property type="match status" value="1"/>
</dbReference>
<comment type="caution">
    <text evidence="4">The sequence shown here is derived from an EMBL/GenBank/DDBJ whole genome shotgun (WGS) entry which is preliminary data.</text>
</comment>
<dbReference type="InterPro" id="IPR001482">
    <property type="entry name" value="T2SS/T4SS_dom"/>
</dbReference>
<evidence type="ECO:0000259" key="3">
    <source>
        <dbReference type="Pfam" id="PF00437"/>
    </source>
</evidence>
<dbReference type="InterPro" id="IPR022399">
    <property type="entry name" value="TadA-like_ATPase"/>
</dbReference>
<feature type="compositionally biased region" description="Gly residues" evidence="2">
    <location>
        <begin position="7"/>
        <end position="19"/>
    </location>
</feature>
<gene>
    <name evidence="4" type="ORF">BCL65_101413</name>
</gene>
<evidence type="ECO:0000256" key="2">
    <source>
        <dbReference type="SAM" id="MobiDB-lite"/>
    </source>
</evidence>
<comment type="similarity">
    <text evidence="1">Belongs to the GSP E family.</text>
</comment>
<organism evidence="4 5">
    <name type="scientific">Isoptericola halotolerans</name>
    <dbReference type="NCBI Taxonomy" id="300560"/>
    <lineage>
        <taxon>Bacteria</taxon>
        <taxon>Bacillati</taxon>
        <taxon>Actinomycetota</taxon>
        <taxon>Actinomycetes</taxon>
        <taxon>Micrococcales</taxon>
        <taxon>Promicromonosporaceae</taxon>
        <taxon>Isoptericola</taxon>
    </lineage>
</organism>
<keyword evidence="5" id="KW-1185">Reference proteome</keyword>
<dbReference type="Proteomes" id="UP000239895">
    <property type="component" value="Unassembled WGS sequence"/>
</dbReference>
<name>A0ABX5ELS6_9MICO</name>
<evidence type="ECO:0000313" key="4">
    <source>
        <dbReference type="EMBL" id="PRZ10269.1"/>
    </source>
</evidence>
<dbReference type="Gene3D" id="3.40.50.300">
    <property type="entry name" value="P-loop containing nucleotide triphosphate hydrolases"/>
    <property type="match status" value="1"/>
</dbReference>
<dbReference type="InterPro" id="IPR050921">
    <property type="entry name" value="T4SS_GSP_E_ATPase"/>
</dbReference>
<dbReference type="Gene3D" id="3.30.450.380">
    <property type="match status" value="1"/>
</dbReference>
<reference evidence="4 5" key="1">
    <citation type="submission" date="2018-03" db="EMBL/GenBank/DDBJ databases">
        <title>Comparative analysis of microorganisms from saline springs in Andes Mountain Range, Colombia.</title>
        <authorList>
            <person name="Rubin E."/>
        </authorList>
    </citation>
    <scope>NUCLEOTIDE SEQUENCE [LARGE SCALE GENOMIC DNA]</scope>
    <source>
        <strain evidence="4 5">CG 23</strain>
    </source>
</reference>
<evidence type="ECO:0000313" key="5">
    <source>
        <dbReference type="Proteomes" id="UP000239895"/>
    </source>
</evidence>
<dbReference type="EMBL" id="PVTX01000001">
    <property type="protein sequence ID" value="PRZ10269.1"/>
    <property type="molecule type" value="Genomic_DNA"/>
</dbReference>
<accession>A0ABX5ELS6</accession>
<dbReference type="NCBIfam" id="TIGR03819">
    <property type="entry name" value="heli_sec_ATPase"/>
    <property type="match status" value="1"/>
</dbReference>
<evidence type="ECO:0000256" key="1">
    <source>
        <dbReference type="ARBA" id="ARBA00006611"/>
    </source>
</evidence>
<feature type="region of interest" description="Disordered" evidence="2">
    <location>
        <begin position="1"/>
        <end position="22"/>
    </location>
</feature>
<dbReference type="PANTHER" id="PTHR30486:SF6">
    <property type="entry name" value="TYPE IV PILUS RETRACTATION ATPASE PILT"/>
    <property type="match status" value="1"/>
</dbReference>